<organism evidence="1 2">
    <name type="scientific">Fusobacterium nucleatum subsp. nucleatum</name>
    <dbReference type="NCBI Taxonomy" id="76856"/>
    <lineage>
        <taxon>Bacteria</taxon>
        <taxon>Fusobacteriati</taxon>
        <taxon>Fusobacteriota</taxon>
        <taxon>Fusobacteriia</taxon>
        <taxon>Fusobacteriales</taxon>
        <taxon>Fusobacteriaceae</taxon>
        <taxon>Fusobacterium</taxon>
    </lineage>
</organism>
<sequence length="64" mass="7647">MYIKDRKKIEKALANLINEMITQEMIEENKKETADQLLAAREYEIRQICEEVALQYSLIKKPIY</sequence>
<comment type="caution">
    <text evidence="1">The sequence shown here is derived from an EMBL/GenBank/DDBJ whole genome shotgun (WGS) entry which is preliminary data.</text>
</comment>
<dbReference type="EMBL" id="LMVH01000001">
    <property type="protein sequence ID" value="KUL98083.1"/>
    <property type="molecule type" value="Genomic_DNA"/>
</dbReference>
<dbReference type="Proteomes" id="UP000054800">
    <property type="component" value="Unassembled WGS sequence"/>
</dbReference>
<dbReference type="OrthoDB" id="9879409at2"/>
<evidence type="ECO:0000313" key="1">
    <source>
        <dbReference type="EMBL" id="KUL98083.1"/>
    </source>
</evidence>
<proteinExistence type="predicted"/>
<dbReference type="AlphaFoldDB" id="A0A101K5U6"/>
<reference evidence="1 2" key="1">
    <citation type="submission" date="2015-10" db="EMBL/GenBank/DDBJ databases">
        <authorList>
            <person name="Gilbert D.G."/>
        </authorList>
    </citation>
    <scope>NUCLEOTIDE SEQUENCE [LARGE SCALE GENOMIC DNA]</scope>
    <source>
        <strain evidence="1 2">ChDC F311</strain>
    </source>
</reference>
<protein>
    <submittedName>
        <fullName evidence="1">Uncharacterized protein</fullName>
    </submittedName>
</protein>
<evidence type="ECO:0000313" key="2">
    <source>
        <dbReference type="Proteomes" id="UP000054800"/>
    </source>
</evidence>
<name>A0A101K5U6_FUSNC</name>
<accession>A0A101K5U6</accession>
<dbReference type="RefSeq" id="WP_059222377.1">
    <property type="nucleotide sequence ID" value="NZ_LMVH01000001.1"/>
</dbReference>
<gene>
    <name evidence="1" type="ORF">RO03_00645</name>
</gene>